<sequence length="420" mass="46375">MAGTSLPWLTRFLLRFFLGVYRTMALRVLTVRRRFFGERSSPADERVLTGAAWSEFCDTLKSAGGALVAPGAPQDAFNQAEGYRYLARLARAGLENFLECSDVEAPQLCAIANGSRAARICIGSDNPDNLYENATIDGGLEYVVTGTRGTVQYLGFGTQSGQYGGKGGLSTVDYLEAEQLVFDPSRDAVAPAERTFELVLSAVRPPDVRNWLRLVPASLRIARRTSAGGVAVPRPLTSARLDEGLQSAAVLAAGASSMFSKWARDFQSHTNTLPLFDQQRSNQAGGDPNIRYYHSYWRLAPGEVLRIRARPPPCRAWNFQLNNHWMESLDYRYHRVHTNSTLARPDEDDPGAVTVLVSHSDPNADGVFRGNHIETVGHTCGTMCFRWIAPRVPDELLPHPVAEVLSFDELMRTYASGHRL</sequence>
<dbReference type="EMBL" id="JWZX01002738">
    <property type="protein sequence ID" value="KOO27267.1"/>
    <property type="molecule type" value="Genomic_DNA"/>
</dbReference>
<evidence type="ECO:0000313" key="2">
    <source>
        <dbReference type="Proteomes" id="UP000037460"/>
    </source>
</evidence>
<keyword evidence="2" id="KW-1185">Reference proteome</keyword>
<dbReference type="OrthoDB" id="529913at2759"/>
<protein>
    <recommendedName>
        <fullName evidence="3">DUF1214 domain-containing protein</fullName>
    </recommendedName>
</protein>
<evidence type="ECO:0000313" key="1">
    <source>
        <dbReference type="EMBL" id="KOO27267.1"/>
    </source>
</evidence>
<proteinExistence type="predicted"/>
<comment type="caution">
    <text evidence="1">The sequence shown here is derived from an EMBL/GenBank/DDBJ whole genome shotgun (WGS) entry which is preliminary data.</text>
</comment>
<evidence type="ECO:0008006" key="3">
    <source>
        <dbReference type="Google" id="ProtNLM"/>
    </source>
</evidence>
<gene>
    <name evidence="1" type="ORF">Ctob_007310</name>
</gene>
<dbReference type="AlphaFoldDB" id="A0A0M0JLQ2"/>
<name>A0A0M0JLQ2_9EUKA</name>
<dbReference type="Proteomes" id="UP000037460">
    <property type="component" value="Unassembled WGS sequence"/>
</dbReference>
<organism evidence="1 2">
    <name type="scientific">Chrysochromulina tobinii</name>
    <dbReference type="NCBI Taxonomy" id="1460289"/>
    <lineage>
        <taxon>Eukaryota</taxon>
        <taxon>Haptista</taxon>
        <taxon>Haptophyta</taxon>
        <taxon>Prymnesiophyceae</taxon>
        <taxon>Prymnesiales</taxon>
        <taxon>Chrysochromulinaceae</taxon>
        <taxon>Chrysochromulina</taxon>
    </lineage>
</organism>
<accession>A0A0M0JLQ2</accession>
<reference evidence="2" key="1">
    <citation type="journal article" date="2015" name="PLoS Genet.">
        <title>Genome Sequence and Transcriptome Analyses of Chrysochromulina tobin: Metabolic Tools for Enhanced Algal Fitness in the Prominent Order Prymnesiales (Haptophyceae).</title>
        <authorList>
            <person name="Hovde B.T."/>
            <person name="Deodato C.R."/>
            <person name="Hunsperger H.M."/>
            <person name="Ryken S.A."/>
            <person name="Yost W."/>
            <person name="Jha R.K."/>
            <person name="Patterson J."/>
            <person name="Monnat R.J. Jr."/>
            <person name="Barlow S.B."/>
            <person name="Starkenburg S.R."/>
            <person name="Cattolico R.A."/>
        </authorList>
    </citation>
    <scope>NUCLEOTIDE SEQUENCE</scope>
    <source>
        <strain evidence="2">CCMP291</strain>
    </source>
</reference>